<feature type="domain" description="tRNA/rRNA methyltransferase SpoU type" evidence="3">
    <location>
        <begin position="6"/>
        <end position="159"/>
    </location>
</feature>
<accession>A0A2M7B9I7</accession>
<evidence type="ECO:0000259" key="3">
    <source>
        <dbReference type="Pfam" id="PF00588"/>
    </source>
</evidence>
<gene>
    <name evidence="4" type="ORF">COS58_00470</name>
</gene>
<dbReference type="Pfam" id="PF00588">
    <property type="entry name" value="SpoU_methylase"/>
    <property type="match status" value="1"/>
</dbReference>
<dbReference type="EMBL" id="PEVG01000003">
    <property type="protein sequence ID" value="PIU99784.1"/>
    <property type="molecule type" value="Genomic_DNA"/>
</dbReference>
<organism evidence="4 5">
    <name type="scientific">Candidatus Tagabacteria bacterium CG03_land_8_20_14_0_80_41_22</name>
    <dbReference type="NCBI Taxonomy" id="1975020"/>
    <lineage>
        <taxon>Bacteria</taxon>
        <taxon>Candidatus Tagaibacteriota</taxon>
    </lineage>
</organism>
<dbReference type="GO" id="GO:0008173">
    <property type="term" value="F:RNA methyltransferase activity"/>
    <property type="evidence" value="ECO:0007669"/>
    <property type="project" value="InterPro"/>
</dbReference>
<evidence type="ECO:0000313" key="5">
    <source>
        <dbReference type="Proteomes" id="UP000228561"/>
    </source>
</evidence>
<dbReference type="Gene3D" id="3.40.1280.10">
    <property type="match status" value="1"/>
</dbReference>
<name>A0A2M7B9I7_9BACT</name>
<evidence type="ECO:0000313" key="4">
    <source>
        <dbReference type="EMBL" id="PIU99784.1"/>
    </source>
</evidence>
<comment type="caution">
    <text evidence="4">The sequence shown here is derived from an EMBL/GenBank/DDBJ whole genome shotgun (WGS) entry which is preliminary data.</text>
</comment>
<dbReference type="Proteomes" id="UP000228561">
    <property type="component" value="Unassembled WGS sequence"/>
</dbReference>
<protein>
    <submittedName>
        <fullName evidence="4">RNA methyltransferase</fullName>
    </submittedName>
</protein>
<proteinExistence type="predicted"/>
<keyword evidence="1 4" id="KW-0489">Methyltransferase</keyword>
<dbReference type="InterPro" id="IPR029028">
    <property type="entry name" value="Alpha/beta_knot_MTases"/>
</dbReference>
<reference evidence="5" key="1">
    <citation type="submission" date="2017-09" db="EMBL/GenBank/DDBJ databases">
        <title>Depth-based differentiation of microbial function through sediment-hosted aquifers and enrichment of novel symbionts in the deep terrestrial subsurface.</title>
        <authorList>
            <person name="Probst A.J."/>
            <person name="Ladd B."/>
            <person name="Jarett J.K."/>
            <person name="Geller-Mcgrath D.E."/>
            <person name="Sieber C.M.K."/>
            <person name="Emerson J.B."/>
            <person name="Anantharaman K."/>
            <person name="Thomas B.C."/>
            <person name="Malmstrom R."/>
            <person name="Stieglmeier M."/>
            <person name="Klingl A."/>
            <person name="Woyke T."/>
            <person name="Ryan C.M."/>
            <person name="Banfield J.F."/>
        </authorList>
    </citation>
    <scope>NUCLEOTIDE SEQUENCE [LARGE SCALE GENOMIC DNA]</scope>
</reference>
<dbReference type="GO" id="GO:0032259">
    <property type="term" value="P:methylation"/>
    <property type="evidence" value="ECO:0007669"/>
    <property type="project" value="UniProtKB-KW"/>
</dbReference>
<dbReference type="PANTHER" id="PTHR46429:SF1">
    <property type="entry name" value="23S RRNA (GUANOSINE-2'-O-)-METHYLTRANSFERASE RLMB"/>
    <property type="match status" value="1"/>
</dbReference>
<dbReference type="SUPFAM" id="SSF75217">
    <property type="entry name" value="alpha/beta knot"/>
    <property type="match status" value="1"/>
</dbReference>
<dbReference type="InterPro" id="IPR004441">
    <property type="entry name" value="rRNA_MeTrfase_TrmH"/>
</dbReference>
<evidence type="ECO:0000256" key="1">
    <source>
        <dbReference type="ARBA" id="ARBA00022603"/>
    </source>
</evidence>
<dbReference type="GO" id="GO:0005829">
    <property type="term" value="C:cytosol"/>
    <property type="evidence" value="ECO:0007669"/>
    <property type="project" value="TreeGrafter"/>
</dbReference>
<sequence>MKNKKIYVILHNIRSLYNVGSIFRTADARGVKKIYLTGYTPAPTDRFGKIRTEIHKTALGAEKTIEWQKYKDIGKLIAKLKAYGSRTSIVAFIVGVEQSLKSINYEKFKPRYPLVLIFGNEVRGLSKQILKKCDQIIEIPMHGKKESLNVSVTAGIILFSV</sequence>
<dbReference type="InterPro" id="IPR001537">
    <property type="entry name" value="SpoU_MeTrfase"/>
</dbReference>
<keyword evidence="2 4" id="KW-0808">Transferase</keyword>
<dbReference type="GO" id="GO:0006396">
    <property type="term" value="P:RNA processing"/>
    <property type="evidence" value="ECO:0007669"/>
    <property type="project" value="InterPro"/>
</dbReference>
<dbReference type="GO" id="GO:0003723">
    <property type="term" value="F:RNA binding"/>
    <property type="evidence" value="ECO:0007669"/>
    <property type="project" value="InterPro"/>
</dbReference>
<dbReference type="PANTHER" id="PTHR46429">
    <property type="entry name" value="23S RRNA (GUANOSINE-2'-O-)-METHYLTRANSFERASE RLMB"/>
    <property type="match status" value="1"/>
</dbReference>
<evidence type="ECO:0000256" key="2">
    <source>
        <dbReference type="ARBA" id="ARBA00022679"/>
    </source>
</evidence>
<dbReference type="InterPro" id="IPR029026">
    <property type="entry name" value="tRNA_m1G_MTases_N"/>
</dbReference>
<dbReference type="AlphaFoldDB" id="A0A2M7B9I7"/>